<organism evidence="3 4">
    <name type="scientific">Legionella spiritensis</name>
    <dbReference type="NCBI Taxonomy" id="452"/>
    <lineage>
        <taxon>Bacteria</taxon>
        <taxon>Pseudomonadati</taxon>
        <taxon>Pseudomonadota</taxon>
        <taxon>Gammaproteobacteria</taxon>
        <taxon>Legionellales</taxon>
        <taxon>Legionellaceae</taxon>
        <taxon>Legionella</taxon>
    </lineage>
</organism>
<gene>
    <name evidence="3" type="ORF">Lspi_2639</name>
</gene>
<dbReference type="SUPFAM" id="SSF52172">
    <property type="entry name" value="CheY-like"/>
    <property type="match status" value="1"/>
</dbReference>
<comment type="caution">
    <text evidence="3">The sequence shown here is derived from an EMBL/GenBank/DDBJ whole genome shotgun (WGS) entry which is preliminary data.</text>
</comment>
<accession>A0A0W0YWV3</accession>
<dbReference type="InterPro" id="IPR001789">
    <property type="entry name" value="Sig_transdc_resp-reg_receiver"/>
</dbReference>
<dbReference type="SMART" id="SM00448">
    <property type="entry name" value="REC"/>
    <property type="match status" value="1"/>
</dbReference>
<dbReference type="STRING" id="452.Lspi_2639"/>
<proteinExistence type="predicted"/>
<evidence type="ECO:0000313" key="3">
    <source>
        <dbReference type="EMBL" id="KTD61397.1"/>
    </source>
</evidence>
<dbReference type="OrthoDB" id="9793549at2"/>
<dbReference type="PANTHER" id="PTHR44520:SF2">
    <property type="entry name" value="RESPONSE REGULATOR RCP1"/>
    <property type="match status" value="1"/>
</dbReference>
<dbReference type="AlphaFoldDB" id="A0A0W0YWV3"/>
<feature type="domain" description="Response regulatory" evidence="2">
    <location>
        <begin position="9"/>
        <end position="133"/>
    </location>
</feature>
<dbReference type="PATRIC" id="fig|452.5.peg.2921"/>
<sequence>MELQECNRDILYIEDDVIDIQGTQRELKKVNDIFSIEVALDGEDALNKLYGRNGEQKIYPKVILLDINLPKMNGIDLLKTIRSDPALAETEVFVLTGTCIKADKLKMKGLNIKGHIVKPLGYGDALNVFWATQHM</sequence>
<dbReference type="InterPro" id="IPR052893">
    <property type="entry name" value="TCS_response_regulator"/>
</dbReference>
<feature type="modified residue" description="4-aspartylphosphate" evidence="1">
    <location>
        <position position="66"/>
    </location>
</feature>
<dbReference type="Gene3D" id="3.40.50.2300">
    <property type="match status" value="1"/>
</dbReference>
<dbReference type="Pfam" id="PF00072">
    <property type="entry name" value="Response_reg"/>
    <property type="match status" value="1"/>
</dbReference>
<name>A0A0W0YWV3_LEGSP</name>
<reference evidence="3 4" key="1">
    <citation type="submission" date="2015-11" db="EMBL/GenBank/DDBJ databases">
        <title>Genomic analysis of 38 Legionella species identifies large and diverse effector repertoires.</title>
        <authorList>
            <person name="Burstein D."/>
            <person name="Amaro F."/>
            <person name="Zusman T."/>
            <person name="Lifshitz Z."/>
            <person name="Cohen O."/>
            <person name="Gilbert J.A."/>
            <person name="Pupko T."/>
            <person name="Shuman H.A."/>
            <person name="Segal G."/>
        </authorList>
    </citation>
    <scope>NUCLEOTIDE SEQUENCE [LARGE SCALE GENOMIC DNA]</scope>
    <source>
        <strain evidence="3 4">Mt.St.Helens-9</strain>
    </source>
</reference>
<protein>
    <submittedName>
        <fullName evidence="3">Two-component response regulator</fullName>
    </submittedName>
</protein>
<dbReference type="InterPro" id="IPR011006">
    <property type="entry name" value="CheY-like_superfamily"/>
</dbReference>
<evidence type="ECO:0000259" key="2">
    <source>
        <dbReference type="PROSITE" id="PS50110"/>
    </source>
</evidence>
<dbReference type="PANTHER" id="PTHR44520">
    <property type="entry name" value="RESPONSE REGULATOR RCP1-RELATED"/>
    <property type="match status" value="1"/>
</dbReference>
<dbReference type="EMBL" id="LNYX01000032">
    <property type="protein sequence ID" value="KTD61397.1"/>
    <property type="molecule type" value="Genomic_DNA"/>
</dbReference>
<dbReference type="RefSeq" id="WP_058484555.1">
    <property type="nucleotide sequence ID" value="NZ_CAAAII010000007.1"/>
</dbReference>
<keyword evidence="4" id="KW-1185">Reference proteome</keyword>
<dbReference type="PROSITE" id="PS50110">
    <property type="entry name" value="RESPONSE_REGULATORY"/>
    <property type="match status" value="1"/>
</dbReference>
<keyword evidence="1" id="KW-0597">Phosphoprotein</keyword>
<evidence type="ECO:0000313" key="4">
    <source>
        <dbReference type="Proteomes" id="UP000054877"/>
    </source>
</evidence>
<dbReference type="Proteomes" id="UP000054877">
    <property type="component" value="Unassembled WGS sequence"/>
</dbReference>
<dbReference type="GO" id="GO:0000160">
    <property type="term" value="P:phosphorelay signal transduction system"/>
    <property type="evidence" value="ECO:0007669"/>
    <property type="project" value="InterPro"/>
</dbReference>
<evidence type="ECO:0000256" key="1">
    <source>
        <dbReference type="PROSITE-ProRule" id="PRU00169"/>
    </source>
</evidence>